<keyword evidence="2 5" id="KW-0808">Transferase</keyword>
<keyword evidence="1" id="KW-0328">Glycosyltransferase</keyword>
<dbReference type="Pfam" id="PF00534">
    <property type="entry name" value="Glycos_transf_1"/>
    <property type="match status" value="1"/>
</dbReference>
<dbReference type="EMBL" id="RBIL01000002">
    <property type="protein sequence ID" value="RKQ87059.1"/>
    <property type="molecule type" value="Genomic_DNA"/>
</dbReference>
<organism evidence="5 6">
    <name type="scientific">Solirubrobacter pauli</name>
    <dbReference type="NCBI Taxonomy" id="166793"/>
    <lineage>
        <taxon>Bacteria</taxon>
        <taxon>Bacillati</taxon>
        <taxon>Actinomycetota</taxon>
        <taxon>Thermoleophilia</taxon>
        <taxon>Solirubrobacterales</taxon>
        <taxon>Solirubrobacteraceae</taxon>
        <taxon>Solirubrobacter</taxon>
    </lineage>
</organism>
<dbReference type="Gene3D" id="3.40.50.2000">
    <property type="entry name" value="Glycogen Phosphorylase B"/>
    <property type="match status" value="2"/>
</dbReference>
<keyword evidence="6" id="KW-1185">Reference proteome</keyword>
<dbReference type="OrthoDB" id="9809227at2"/>
<evidence type="ECO:0000256" key="1">
    <source>
        <dbReference type="ARBA" id="ARBA00022676"/>
    </source>
</evidence>
<dbReference type="CDD" id="cd03802">
    <property type="entry name" value="GT4_AviGT4-like"/>
    <property type="match status" value="1"/>
</dbReference>
<dbReference type="PANTHER" id="PTHR12526:SF595">
    <property type="entry name" value="BLL5217 PROTEIN"/>
    <property type="match status" value="1"/>
</dbReference>
<feature type="domain" description="Glycosyl transferase family 1" evidence="3">
    <location>
        <begin position="191"/>
        <end position="327"/>
    </location>
</feature>
<dbReference type="Pfam" id="PF13439">
    <property type="entry name" value="Glyco_transf_4"/>
    <property type="match status" value="1"/>
</dbReference>
<accession>A0A660L2A5</accession>
<name>A0A660L2A5_9ACTN</name>
<dbReference type="RefSeq" id="WP_121255304.1">
    <property type="nucleotide sequence ID" value="NZ_RBIL01000002.1"/>
</dbReference>
<dbReference type="InterPro" id="IPR001296">
    <property type="entry name" value="Glyco_trans_1"/>
</dbReference>
<comment type="caution">
    <text evidence="5">The sequence shown here is derived from an EMBL/GenBank/DDBJ whole genome shotgun (WGS) entry which is preliminary data.</text>
</comment>
<dbReference type="SUPFAM" id="SSF53756">
    <property type="entry name" value="UDP-Glycosyltransferase/glycogen phosphorylase"/>
    <property type="match status" value="1"/>
</dbReference>
<evidence type="ECO:0000313" key="5">
    <source>
        <dbReference type="EMBL" id="RKQ87059.1"/>
    </source>
</evidence>
<dbReference type="AlphaFoldDB" id="A0A660L2A5"/>
<dbReference type="Proteomes" id="UP000278962">
    <property type="component" value="Unassembled WGS sequence"/>
</dbReference>
<evidence type="ECO:0000259" key="4">
    <source>
        <dbReference type="Pfam" id="PF13439"/>
    </source>
</evidence>
<dbReference type="GO" id="GO:0016757">
    <property type="term" value="F:glycosyltransferase activity"/>
    <property type="evidence" value="ECO:0007669"/>
    <property type="project" value="UniProtKB-KW"/>
</dbReference>
<evidence type="ECO:0000256" key="2">
    <source>
        <dbReference type="ARBA" id="ARBA00022679"/>
    </source>
</evidence>
<dbReference type="InterPro" id="IPR028098">
    <property type="entry name" value="Glyco_trans_4-like_N"/>
</dbReference>
<dbReference type="PANTHER" id="PTHR12526">
    <property type="entry name" value="GLYCOSYLTRANSFERASE"/>
    <property type="match status" value="1"/>
</dbReference>
<sequence length="371" mass="39889">MRIGIIAAARFPIAEPFAGGLEAHVWDLADRLRLQGHELTLFAGPGSDPRLGVELLDLQRPRVSDAARADVSMSAPEWLDEHHAYLRLMVRLARTAADAFDVVHNHSLHHLPIAMASTLPVPIVSTLHTPPTPWLESAIQVEDECDVTFAAVSAHTAAAWSHLIPDAHVIHNGVDVDRWRQGPGGGPAVWFGRIVPEKGPHLAIDAAVRAGRPLRLAGPIADRTYFRDEIRPRLAQPGIEYVGHRTQAQLAALVGDASVALITPCWDEPYGLVVAEALACGTPVAAFARGALPELIHDGCGRLVAPGDVAALATAIDEAAQLSRTAARAQAVRECSLERMVARYVDLYETLAFRSSLPCTRSAPRPLASAR</sequence>
<protein>
    <submittedName>
        <fullName evidence="5">Glycosyltransferase involved in cell wall biosynthesis</fullName>
    </submittedName>
</protein>
<evidence type="ECO:0000313" key="6">
    <source>
        <dbReference type="Proteomes" id="UP000278962"/>
    </source>
</evidence>
<feature type="domain" description="Glycosyltransferase subfamily 4-like N-terminal" evidence="4">
    <location>
        <begin position="19"/>
        <end position="178"/>
    </location>
</feature>
<proteinExistence type="predicted"/>
<reference evidence="5 6" key="1">
    <citation type="submission" date="2018-10" db="EMBL/GenBank/DDBJ databases">
        <title>Genomic Encyclopedia of Archaeal and Bacterial Type Strains, Phase II (KMG-II): from individual species to whole genera.</title>
        <authorList>
            <person name="Goeker M."/>
        </authorList>
    </citation>
    <scope>NUCLEOTIDE SEQUENCE [LARGE SCALE GENOMIC DNA]</scope>
    <source>
        <strain evidence="5 6">DSM 14954</strain>
    </source>
</reference>
<evidence type="ECO:0000259" key="3">
    <source>
        <dbReference type="Pfam" id="PF00534"/>
    </source>
</evidence>
<gene>
    <name evidence="5" type="ORF">C8N24_5079</name>
</gene>